<name>A0A2A4AJG0_9CORY</name>
<evidence type="ECO:0000313" key="1">
    <source>
        <dbReference type="EMBL" id="PCC82619.1"/>
    </source>
</evidence>
<dbReference type="EMBL" id="NWBP01000023">
    <property type="protein sequence ID" value="PCC82619.1"/>
    <property type="molecule type" value="Genomic_DNA"/>
</dbReference>
<dbReference type="InterPro" id="IPR050563">
    <property type="entry name" value="4-hydroxybenzoyl-CoA_TE"/>
</dbReference>
<gene>
    <name evidence="1" type="ORF">COM45_07300</name>
</gene>
<dbReference type="CDD" id="cd00586">
    <property type="entry name" value="4HBT"/>
    <property type="match status" value="1"/>
</dbReference>
<dbReference type="AlphaFoldDB" id="A0A2A4AJG0"/>
<dbReference type="Proteomes" id="UP000218690">
    <property type="component" value="Unassembled WGS sequence"/>
</dbReference>
<dbReference type="GO" id="GO:0047617">
    <property type="term" value="F:fatty acyl-CoA hydrolase activity"/>
    <property type="evidence" value="ECO:0007669"/>
    <property type="project" value="TreeGrafter"/>
</dbReference>
<dbReference type="PANTHER" id="PTHR31793">
    <property type="entry name" value="4-HYDROXYBENZOYL-COA THIOESTERASE FAMILY MEMBER"/>
    <property type="match status" value="1"/>
</dbReference>
<dbReference type="SUPFAM" id="SSF54637">
    <property type="entry name" value="Thioesterase/thiol ester dehydrase-isomerase"/>
    <property type="match status" value="1"/>
</dbReference>
<dbReference type="Gene3D" id="3.10.129.10">
    <property type="entry name" value="Hotdog Thioesterase"/>
    <property type="match status" value="1"/>
</dbReference>
<comment type="caution">
    <text evidence="1">The sequence shown here is derived from an EMBL/GenBank/DDBJ whole genome shotgun (WGS) entry which is preliminary data.</text>
</comment>
<dbReference type="PANTHER" id="PTHR31793:SF24">
    <property type="entry name" value="LONG-CHAIN ACYL-COA THIOESTERASE FADM"/>
    <property type="match status" value="1"/>
</dbReference>
<protein>
    <submittedName>
        <fullName evidence="1">Thioesterase</fullName>
    </submittedName>
</protein>
<dbReference type="Pfam" id="PF13279">
    <property type="entry name" value="4HBT_2"/>
    <property type="match status" value="1"/>
</dbReference>
<dbReference type="InterPro" id="IPR029069">
    <property type="entry name" value="HotDog_dom_sf"/>
</dbReference>
<sequence>MSSEKVHAHSVGVRWSDFDMYGHMMNANYIELAQEARLAFAMDHFYKQGLELIAFVRHLDVDYVRPLKWDGKNSTVTVETAVVRLGNTSFTTRQEIKDGAGNVTCVVTCTQVVIDKVTQAPRPVSEEEKKIITENALVKLDA</sequence>
<reference evidence="1 2" key="1">
    <citation type="submission" date="2017-09" db="EMBL/GenBank/DDBJ databases">
        <title>Draft Genome Sequence of Corynebacterium accolens AH4003.</title>
        <authorList>
            <person name="Chen Y."/>
            <person name="Oosthuysen W.F."/>
            <person name="Kelley S."/>
            <person name="Horswill A."/>
        </authorList>
    </citation>
    <scope>NUCLEOTIDE SEQUENCE [LARGE SCALE GENOMIC DNA]</scope>
    <source>
        <strain evidence="1 2">AH4003</strain>
    </source>
</reference>
<evidence type="ECO:0000313" key="2">
    <source>
        <dbReference type="Proteomes" id="UP000218690"/>
    </source>
</evidence>
<proteinExistence type="predicted"/>
<organism evidence="1 2">
    <name type="scientific">Corynebacterium accolens</name>
    <dbReference type="NCBI Taxonomy" id="38284"/>
    <lineage>
        <taxon>Bacteria</taxon>
        <taxon>Bacillati</taxon>
        <taxon>Actinomycetota</taxon>
        <taxon>Actinomycetes</taxon>
        <taxon>Mycobacteriales</taxon>
        <taxon>Corynebacteriaceae</taxon>
        <taxon>Corynebacterium</taxon>
    </lineage>
</organism>
<accession>A0A2A4AJG0</accession>